<dbReference type="Proteomes" id="UP000887565">
    <property type="component" value="Unplaced"/>
</dbReference>
<feature type="domain" description="Ig-like" evidence="5">
    <location>
        <begin position="346"/>
        <end position="424"/>
    </location>
</feature>
<name>A0A915JES0_ROMCU</name>
<evidence type="ECO:0000313" key="6">
    <source>
        <dbReference type="Proteomes" id="UP000887565"/>
    </source>
</evidence>
<dbReference type="InterPro" id="IPR013783">
    <property type="entry name" value="Ig-like_fold"/>
</dbReference>
<reference evidence="7" key="1">
    <citation type="submission" date="2022-11" db="UniProtKB">
        <authorList>
            <consortium name="WormBaseParasite"/>
        </authorList>
    </citation>
    <scope>IDENTIFICATION</scope>
</reference>
<dbReference type="InterPro" id="IPR003599">
    <property type="entry name" value="Ig_sub"/>
</dbReference>
<dbReference type="OMA" id="CELENIY"/>
<organism evidence="6 7">
    <name type="scientific">Romanomermis culicivorax</name>
    <name type="common">Nematode worm</name>
    <dbReference type="NCBI Taxonomy" id="13658"/>
    <lineage>
        <taxon>Eukaryota</taxon>
        <taxon>Metazoa</taxon>
        <taxon>Ecdysozoa</taxon>
        <taxon>Nematoda</taxon>
        <taxon>Enoplea</taxon>
        <taxon>Dorylaimia</taxon>
        <taxon>Mermithida</taxon>
        <taxon>Mermithoidea</taxon>
        <taxon>Mermithidae</taxon>
        <taxon>Romanomermis</taxon>
    </lineage>
</organism>
<proteinExistence type="predicted"/>
<keyword evidence="1" id="KW-0732">Signal</keyword>
<accession>A0A915JES0</accession>
<evidence type="ECO:0000313" key="7">
    <source>
        <dbReference type="WBParaSite" id="nRc.2.0.1.t24066-RA"/>
    </source>
</evidence>
<dbReference type="InterPro" id="IPR051170">
    <property type="entry name" value="Neural/epithelial_adhesion"/>
</dbReference>
<keyword evidence="6" id="KW-1185">Reference proteome</keyword>
<dbReference type="InterPro" id="IPR036179">
    <property type="entry name" value="Ig-like_dom_sf"/>
</dbReference>
<keyword evidence="2" id="KW-0677">Repeat</keyword>
<keyword evidence="3" id="KW-1015">Disulfide bond</keyword>
<evidence type="ECO:0000256" key="4">
    <source>
        <dbReference type="ARBA" id="ARBA00023319"/>
    </source>
</evidence>
<feature type="domain" description="Ig-like" evidence="5">
    <location>
        <begin position="23"/>
        <end position="131"/>
    </location>
</feature>
<protein>
    <submittedName>
        <fullName evidence="7">Ig-like domain-containing protein</fullName>
    </submittedName>
</protein>
<dbReference type="InterPro" id="IPR007110">
    <property type="entry name" value="Ig-like_dom"/>
</dbReference>
<dbReference type="InterPro" id="IPR003598">
    <property type="entry name" value="Ig_sub2"/>
</dbReference>
<feature type="domain" description="Ig-like" evidence="5">
    <location>
        <begin position="442"/>
        <end position="535"/>
    </location>
</feature>
<evidence type="ECO:0000256" key="2">
    <source>
        <dbReference type="ARBA" id="ARBA00022737"/>
    </source>
</evidence>
<dbReference type="Pfam" id="PF13927">
    <property type="entry name" value="Ig_3"/>
    <property type="match status" value="3"/>
</dbReference>
<dbReference type="SUPFAM" id="SSF48726">
    <property type="entry name" value="Immunoglobulin"/>
    <property type="match status" value="4"/>
</dbReference>
<keyword evidence="4" id="KW-0393">Immunoglobulin domain</keyword>
<dbReference type="Pfam" id="PF07679">
    <property type="entry name" value="I-set"/>
    <property type="match status" value="1"/>
</dbReference>
<sequence>MTKISSIDECQASLSDWKVPTPPSFVHEPNPDKIYFVVEQSGPAHNTSESSKVNLKERRFICRATGYPNVNYRWLKNKRDFNLDNPLLSGRVTRIPGEGSFILSRLSIDDEGVYRCIAENGNGTAVDKEIHFIRTYMNLLRITQETLPVDFGEPFSRECEPATSVPKARAYWILMSGQNAERRNFQTINSTNVAINDQGTIFFQYVREEDNIPGFYYTCTSENVELKDYKFGYQFNFNVIRNPALRDSLKPYILPGSQYYSPKEMTVLKGESLELFCIVSGYPDYIPYWSKKDGQLDYSRISWNTNFNKSMKIDNVSFSDAGVYSCKFPNNDRMDKDFTVTVKAAPYWVSLPQNVNVSEHSNVDFNCNAAGDPDLTYEFYKNGQRIYNDDVKYIFVSRRLLIHDVVKGERGEGDNAVYQCRAYNEYGSLWANFYLNIQSFAPVILKGPGVVEAVEGQDAVFSCKAFGSPKPGIMWSSSIYLGEGSDRLHMQDQLDDDYIGRLTFVNVTKKMQGIFSCELENIYNRTKSDGELIVR</sequence>
<evidence type="ECO:0000256" key="1">
    <source>
        <dbReference type="ARBA" id="ARBA00022729"/>
    </source>
</evidence>
<dbReference type="PANTHER" id="PTHR12231:SF253">
    <property type="entry name" value="DPR-INTERACTING PROTEIN ETA, ISOFORM B-RELATED"/>
    <property type="match status" value="1"/>
</dbReference>
<dbReference type="PANTHER" id="PTHR12231">
    <property type="entry name" value="CTX-RELATED TYPE I TRANSMEMBRANE PROTEIN"/>
    <property type="match status" value="1"/>
</dbReference>
<dbReference type="PROSITE" id="PS50835">
    <property type="entry name" value="IG_LIKE"/>
    <property type="match status" value="4"/>
</dbReference>
<feature type="domain" description="Ig-like" evidence="5">
    <location>
        <begin position="251"/>
        <end position="341"/>
    </location>
</feature>
<dbReference type="AlphaFoldDB" id="A0A915JES0"/>
<dbReference type="InterPro" id="IPR013098">
    <property type="entry name" value="Ig_I-set"/>
</dbReference>
<dbReference type="Gene3D" id="2.60.40.10">
    <property type="entry name" value="Immunoglobulins"/>
    <property type="match status" value="4"/>
</dbReference>
<evidence type="ECO:0000256" key="3">
    <source>
        <dbReference type="ARBA" id="ARBA00023157"/>
    </source>
</evidence>
<dbReference type="SMART" id="SM00409">
    <property type="entry name" value="IG"/>
    <property type="match status" value="4"/>
</dbReference>
<dbReference type="WBParaSite" id="nRc.2.0.1.t24066-RA">
    <property type="protein sequence ID" value="nRc.2.0.1.t24066-RA"/>
    <property type="gene ID" value="nRc.2.0.1.g24066"/>
</dbReference>
<dbReference type="SMART" id="SM00408">
    <property type="entry name" value="IGc2"/>
    <property type="match status" value="4"/>
</dbReference>
<evidence type="ECO:0000259" key="5">
    <source>
        <dbReference type="PROSITE" id="PS50835"/>
    </source>
</evidence>